<dbReference type="EMBL" id="KI913128">
    <property type="protein sequence ID" value="ETV79203.1"/>
    <property type="molecule type" value="Genomic_DNA"/>
</dbReference>
<name>W4GJV6_APHAT</name>
<dbReference type="Pfam" id="PF04677">
    <property type="entry name" value="CwfJ_C_1"/>
    <property type="match status" value="1"/>
</dbReference>
<evidence type="ECO:0008006" key="6">
    <source>
        <dbReference type="Google" id="ProtNLM"/>
    </source>
</evidence>
<evidence type="ECO:0000256" key="1">
    <source>
        <dbReference type="ARBA" id="ARBA00006795"/>
    </source>
</evidence>
<dbReference type="Pfam" id="PF04676">
    <property type="entry name" value="CwfJ_C_2"/>
    <property type="match status" value="1"/>
</dbReference>
<comment type="similarity">
    <text evidence="1">Belongs to the CWF19 family.</text>
</comment>
<feature type="compositionally biased region" description="Basic and acidic residues" evidence="2">
    <location>
        <begin position="472"/>
        <end position="482"/>
    </location>
</feature>
<sequence length="830" mass="90852">MSSLLAGIRFGAASDEDDHSKKDKKKKKDSKKKDDKSSSSHKKKQKDHDVATESTPVSESTLPTPTSALPRDEWMHMDFIGGPPRAKQLTADEARTAALESKKQGEIDRGLREPNSGLLYGLYDPKNEAAPIENAMAAPAALPSVGDGGASWKRKMLQRAKQKAAATGESLESIVRAQYGMALSELEAQAALGRQGDDDSHLRYKRPRRPQQHQSHGATATANGKSGDKTVLADYASRMKFTTLSKETSGRHANEDQEDGGPIDYSKLPDDDDKRPHKRSRPDDRRRQSPHRPDTSRRSRSRSPDRRRRTQPPHRQVDTRIDSNKSTTKARAPTVVERTPAQQQDAARRAAFLYRQPPAITTTAMLEKSPPTSSTTTTVTTTAVVQAKPPSATANSSSTTTTTSSPRVSSDDPVDLNKLAAQALRAKMRGNLPLFHTLTKQLNELEHSQHQVAAAPSKKHQKPAKAPRAMVRPREPADLPPPHRPDDVDVAVGSHQGKAQSSDVNMSVDEMVRQEKAGSGDTHMDAVYARNIVRLGTRYEGSELSAGKTGAASSFDEDETPTALKLHQSSRLTEKAFVAASDHAARSDRMQWDKAMQNCRHCPQSDRFKGHLVVAMGPHAYVALPAASTVADLQCLIVPAEHVASLSGADEAVAADVHKFKVALVAMAASVDMSMVFLERTYDVSRKRHTFVECVPVPKDVGMDTPMFFKQAMLECDEEWSTHQKILDTTGKGINRTVPPNFAYFHVEWDSNSSGNQSFGGYAHIIEDAAQFPADFGLDTLAGMLDVDPPRLGRYIPNVAAENARVQSFQAQWAPYDWTTRAAAAIDSNI</sequence>
<dbReference type="InterPro" id="IPR040194">
    <property type="entry name" value="Cwf19-like"/>
</dbReference>
<dbReference type="PANTHER" id="PTHR12072:SF5">
    <property type="entry name" value="CWF19-LIKE PROTEIN 2"/>
    <property type="match status" value="1"/>
</dbReference>
<dbReference type="RefSeq" id="XP_009831044.1">
    <property type="nucleotide sequence ID" value="XM_009832742.1"/>
</dbReference>
<evidence type="ECO:0000313" key="5">
    <source>
        <dbReference type="EMBL" id="ETV79203.1"/>
    </source>
</evidence>
<feature type="domain" description="Cwf19-like protein C-terminal" evidence="3">
    <location>
        <begin position="719"/>
        <end position="819"/>
    </location>
</feature>
<dbReference type="InterPro" id="IPR006768">
    <property type="entry name" value="Cwf19-like_C_dom-1"/>
</dbReference>
<gene>
    <name evidence="5" type="ORF">H257_07276</name>
</gene>
<dbReference type="VEuPathDB" id="FungiDB:H257_07276"/>
<dbReference type="GeneID" id="20809272"/>
<dbReference type="GO" id="GO:0000398">
    <property type="term" value="P:mRNA splicing, via spliceosome"/>
    <property type="evidence" value="ECO:0007669"/>
    <property type="project" value="TreeGrafter"/>
</dbReference>
<protein>
    <recommendedName>
        <fullName evidence="6">Cwf19-like C-terminal domain-containing protein</fullName>
    </recommendedName>
</protein>
<feature type="region of interest" description="Disordered" evidence="2">
    <location>
        <begin position="447"/>
        <end position="482"/>
    </location>
</feature>
<dbReference type="InterPro" id="IPR006767">
    <property type="entry name" value="Cwf19-like_C_dom-2"/>
</dbReference>
<organism evidence="5">
    <name type="scientific">Aphanomyces astaci</name>
    <name type="common">Crayfish plague agent</name>
    <dbReference type="NCBI Taxonomy" id="112090"/>
    <lineage>
        <taxon>Eukaryota</taxon>
        <taxon>Sar</taxon>
        <taxon>Stramenopiles</taxon>
        <taxon>Oomycota</taxon>
        <taxon>Saprolegniomycetes</taxon>
        <taxon>Saprolegniales</taxon>
        <taxon>Verrucalvaceae</taxon>
        <taxon>Aphanomyces</taxon>
    </lineage>
</organism>
<accession>W4GJV6</accession>
<feature type="compositionally biased region" description="Polar residues" evidence="2">
    <location>
        <begin position="212"/>
        <end position="224"/>
    </location>
</feature>
<dbReference type="GO" id="GO:0071014">
    <property type="term" value="C:post-mRNA release spliceosomal complex"/>
    <property type="evidence" value="ECO:0007669"/>
    <property type="project" value="TreeGrafter"/>
</dbReference>
<reference evidence="5" key="1">
    <citation type="submission" date="2013-12" db="EMBL/GenBank/DDBJ databases">
        <title>The Genome Sequence of Aphanomyces astaci APO3.</title>
        <authorList>
            <consortium name="The Broad Institute Genomics Platform"/>
            <person name="Russ C."/>
            <person name="Tyler B."/>
            <person name="van West P."/>
            <person name="Dieguez-Uribeondo J."/>
            <person name="Young S.K."/>
            <person name="Zeng Q."/>
            <person name="Gargeya S."/>
            <person name="Fitzgerald M."/>
            <person name="Abouelleil A."/>
            <person name="Alvarado L."/>
            <person name="Chapman S.B."/>
            <person name="Gainer-Dewar J."/>
            <person name="Goldberg J."/>
            <person name="Griggs A."/>
            <person name="Gujja S."/>
            <person name="Hansen M."/>
            <person name="Howarth C."/>
            <person name="Imamovic A."/>
            <person name="Ireland A."/>
            <person name="Larimer J."/>
            <person name="McCowan C."/>
            <person name="Murphy C."/>
            <person name="Pearson M."/>
            <person name="Poon T.W."/>
            <person name="Priest M."/>
            <person name="Roberts A."/>
            <person name="Saif S."/>
            <person name="Shea T."/>
            <person name="Sykes S."/>
            <person name="Wortman J."/>
            <person name="Nusbaum C."/>
            <person name="Birren B."/>
        </authorList>
    </citation>
    <scope>NUCLEOTIDE SEQUENCE [LARGE SCALE GENOMIC DNA]</scope>
    <source>
        <strain evidence="5">APO3</strain>
    </source>
</reference>
<feature type="region of interest" description="Disordered" evidence="2">
    <location>
        <begin position="190"/>
        <end position="346"/>
    </location>
</feature>
<feature type="region of interest" description="Disordered" evidence="2">
    <location>
        <begin position="1"/>
        <end position="116"/>
    </location>
</feature>
<feature type="compositionally biased region" description="Basic residues" evidence="2">
    <location>
        <begin position="298"/>
        <end position="312"/>
    </location>
</feature>
<dbReference type="AlphaFoldDB" id="W4GJV6"/>
<proteinExistence type="inferred from homology"/>
<dbReference type="OrthoDB" id="2113965at2759"/>
<dbReference type="InterPro" id="IPR036265">
    <property type="entry name" value="HIT-like_sf"/>
</dbReference>
<feature type="compositionally biased region" description="Basic and acidic residues" evidence="2">
    <location>
        <begin position="267"/>
        <end position="297"/>
    </location>
</feature>
<feature type="compositionally biased region" description="Low complexity" evidence="2">
    <location>
        <begin position="369"/>
        <end position="405"/>
    </location>
</feature>
<evidence type="ECO:0000259" key="3">
    <source>
        <dbReference type="Pfam" id="PF04676"/>
    </source>
</evidence>
<feature type="domain" description="Cwf19-like C-terminal" evidence="4">
    <location>
        <begin position="591"/>
        <end position="710"/>
    </location>
</feature>
<evidence type="ECO:0000256" key="2">
    <source>
        <dbReference type="SAM" id="MobiDB-lite"/>
    </source>
</evidence>
<dbReference type="PANTHER" id="PTHR12072">
    <property type="entry name" value="CWF19, CELL CYCLE CONTROL PROTEIN"/>
    <property type="match status" value="1"/>
</dbReference>
<feature type="compositionally biased region" description="Basic and acidic residues" evidence="2">
    <location>
        <begin position="90"/>
        <end position="112"/>
    </location>
</feature>
<dbReference type="STRING" id="112090.W4GJV6"/>
<feature type="compositionally biased region" description="Polar residues" evidence="2">
    <location>
        <begin position="52"/>
        <end position="67"/>
    </location>
</feature>
<feature type="region of interest" description="Disordered" evidence="2">
    <location>
        <begin position="363"/>
        <end position="413"/>
    </location>
</feature>
<evidence type="ECO:0000259" key="4">
    <source>
        <dbReference type="Pfam" id="PF04677"/>
    </source>
</evidence>
<dbReference type="SUPFAM" id="SSF54197">
    <property type="entry name" value="HIT-like"/>
    <property type="match status" value="1"/>
</dbReference>